<dbReference type="AlphaFoldDB" id="A0A2W0HIY2"/>
<dbReference type="Proteomes" id="UP000248066">
    <property type="component" value="Unassembled WGS sequence"/>
</dbReference>
<dbReference type="RefSeq" id="WP_110520697.1">
    <property type="nucleotide sequence ID" value="NZ_PDOF01000002.1"/>
</dbReference>
<dbReference type="Gene3D" id="3.40.50.150">
    <property type="entry name" value="Vaccinia Virus protein VP39"/>
    <property type="match status" value="1"/>
</dbReference>
<reference evidence="2 3" key="1">
    <citation type="submission" date="2017-10" db="EMBL/GenBank/DDBJ databases">
        <title>Bacillus sp. nov., a halophilic bacterium isolated from a Yangshapao Lake.</title>
        <authorList>
            <person name="Wang H."/>
        </authorList>
    </citation>
    <scope>NUCLEOTIDE SEQUENCE [LARGE SCALE GENOMIC DNA]</scope>
    <source>
        <strain evidence="2 3">YSP-3</strain>
    </source>
</reference>
<gene>
    <name evidence="2" type="ORF">CR205_13805</name>
</gene>
<evidence type="ECO:0000259" key="1">
    <source>
        <dbReference type="Pfam" id="PF13847"/>
    </source>
</evidence>
<dbReference type="CDD" id="cd02440">
    <property type="entry name" value="AdoMet_MTases"/>
    <property type="match status" value="1"/>
</dbReference>
<keyword evidence="2" id="KW-0489">Methyltransferase</keyword>
<keyword evidence="2" id="KW-0808">Transferase</keyword>
<proteinExistence type="predicted"/>
<protein>
    <submittedName>
        <fullName evidence="2">SAM-dependent methyltransferase</fullName>
    </submittedName>
</protein>
<keyword evidence="3" id="KW-1185">Reference proteome</keyword>
<name>A0A2W0HIY2_9BACI</name>
<sequence length="248" mass="28593">MNEKYFFEAFDGLERLGPGSEASTRKAASFYPQQDQPIRILDVGCGNGASTLLLADIFPNAHITAIDNSETSIQKLHDQAGQTGVSERIEAMTISMFDMPFEEESFDLIWSEGAIYIARFTNGLEDWRKFLKPGGWLICSEISWLTTSPTTKAKQFWESTYDQIDTVEAKISQIQTRGYLCEAHFVLPPSDWTDHYYLHLEENLRDMRKKYEHNSEAMHVVEEVQSEIDLYRSTGEDYSYVFYVMKKQ</sequence>
<feature type="domain" description="Methyltransferase" evidence="1">
    <location>
        <begin position="38"/>
        <end position="152"/>
    </location>
</feature>
<dbReference type="PANTHER" id="PTHR43591:SF24">
    <property type="entry name" value="2-METHOXY-6-POLYPRENYL-1,4-BENZOQUINOL METHYLASE, MITOCHONDRIAL"/>
    <property type="match status" value="1"/>
</dbReference>
<comment type="caution">
    <text evidence="2">The sequence shown here is derived from an EMBL/GenBank/DDBJ whole genome shotgun (WGS) entry which is preliminary data.</text>
</comment>
<dbReference type="GO" id="GO:0008168">
    <property type="term" value="F:methyltransferase activity"/>
    <property type="evidence" value="ECO:0007669"/>
    <property type="project" value="UniProtKB-KW"/>
</dbReference>
<dbReference type="PANTHER" id="PTHR43591">
    <property type="entry name" value="METHYLTRANSFERASE"/>
    <property type="match status" value="1"/>
</dbReference>
<evidence type="ECO:0000313" key="3">
    <source>
        <dbReference type="Proteomes" id="UP000248066"/>
    </source>
</evidence>
<dbReference type="Pfam" id="PF13847">
    <property type="entry name" value="Methyltransf_31"/>
    <property type="match status" value="1"/>
</dbReference>
<dbReference type="SUPFAM" id="SSF53335">
    <property type="entry name" value="S-adenosyl-L-methionine-dependent methyltransferases"/>
    <property type="match status" value="1"/>
</dbReference>
<organism evidence="2 3">
    <name type="scientific">Alteribacter lacisalsi</name>
    <dbReference type="NCBI Taxonomy" id="2045244"/>
    <lineage>
        <taxon>Bacteria</taxon>
        <taxon>Bacillati</taxon>
        <taxon>Bacillota</taxon>
        <taxon>Bacilli</taxon>
        <taxon>Bacillales</taxon>
        <taxon>Bacillaceae</taxon>
        <taxon>Alteribacter</taxon>
    </lineage>
</organism>
<accession>A0A2W0HIY2</accession>
<evidence type="ECO:0000313" key="2">
    <source>
        <dbReference type="EMBL" id="PYZ96759.1"/>
    </source>
</evidence>
<dbReference type="GO" id="GO:0032259">
    <property type="term" value="P:methylation"/>
    <property type="evidence" value="ECO:0007669"/>
    <property type="project" value="UniProtKB-KW"/>
</dbReference>
<dbReference type="InterPro" id="IPR029063">
    <property type="entry name" value="SAM-dependent_MTases_sf"/>
</dbReference>
<dbReference type="InterPro" id="IPR025714">
    <property type="entry name" value="Methyltranfer_dom"/>
</dbReference>
<dbReference type="OrthoDB" id="9772751at2"/>
<dbReference type="EMBL" id="PDOF01000002">
    <property type="protein sequence ID" value="PYZ96759.1"/>
    <property type="molecule type" value="Genomic_DNA"/>
</dbReference>